<evidence type="ECO:0000313" key="3">
    <source>
        <dbReference type="Proteomes" id="UP000009097"/>
    </source>
</evidence>
<sequence length="888" mass="102509">MFTSQSLNGIIKVDFEIIVSQLELRGARKTKAEVLKGYRMLASNPNSGLTTCKTVRWRRIWDQVYRVKRHLEEEGLVLPPQDYADPFFHVPALENGHDTSWHFKTLLKKSGYTDFDHPIMDVQGGFWATYLPRLLRREVWERITETAPERIIVGHQAMPKRLFNQALMVVLHFTRRHCTVTSDTFIVPRFEWSDLIEIWHQAFAQLIADGVPRSEILVGGACQIARLLNAHRRRLRDPSYSSTLPPWKYDDSKKASEKPAKLQPRFVDEQSLEGHDESHNIDISEETDGIYHWPSEQDRYEAVGATHQMVALAAKHRLREPTETINLNTRRSGPCTMAQHTPSTLRILTMIMAGHHRSVFDKYSESYAGDDTFWEIIFVELGKKWNIETRLSYSTALECLSNSVLSSEKHPYNYDVKTWTGDLLNPDLSSNWVKKLLVFNGVWDTLKDCVQERMGGCGIVGFCFMYGLLIPHVWEESMTTQGHRYPALEQIHHGETMASSKDSETSEALDVHNTTLSESSGPSSRTSASQSKSLSSTLPLSTVPGAVRHKATTSPRGVDLSPSLSPPPSPPPYPPSQEFLTNKKRWQPDEDDYVKYLMRLPISRDEQLERLHQRFQSNHRSKAALAKRIERLRNDPGKSITDKPQLERNKRYEAAEEEYLRQLIETHPCSSWDEVVAKMEQRFSKGRSKAAYQLHAAKLGLNTSRISNVWTAEHDECLRNFIRNETPPKRYSDLITEKFGTYRSRAACHRRLTELGFVGGYGTWTEEETKFIEENRDLKPRELCEDFWARFGHGRSSDSIKNKRVGVLNSKGLQWTADQLRFFSEWPHSSTTVVEAYRERFKEDTRIDSKIIKMYRRMKGRRAQMNLEEQDLEEEDEEDPDDDHSTCT</sequence>
<dbReference type="OrthoDB" id="4619081at2759"/>
<reference evidence="2" key="1">
    <citation type="submission" date="2007-04" db="EMBL/GenBank/DDBJ databases">
        <authorList>
            <consortium name="The Broad Institute Genome Sequencing Platform"/>
            <person name="Birren B."/>
            <person name="Lander E."/>
            <person name="Galagan J."/>
            <person name="Nusbaum C."/>
            <person name="Devon K."/>
            <person name="Ma L.-J."/>
            <person name="Jaffe D."/>
            <person name="Butler J."/>
            <person name="Alvarez P."/>
            <person name="Gnerre S."/>
            <person name="Grabherr M."/>
            <person name="Kleber M."/>
            <person name="Mauceli E."/>
            <person name="Brockman W."/>
            <person name="MacCallum I.A."/>
            <person name="Young S."/>
            <person name="LaButti K."/>
            <person name="DeCaprio D."/>
            <person name="Crawford M."/>
            <person name="Koehrsen M."/>
            <person name="Engels R."/>
            <person name="Montgomery P."/>
            <person name="Pearson M."/>
            <person name="Howarth C."/>
            <person name="Larson L."/>
            <person name="White J."/>
            <person name="O'Leary S."/>
            <person name="Kodira C."/>
            <person name="Zeng Q."/>
            <person name="Yandava C."/>
            <person name="Alvarado L."/>
            <person name="Kistler C."/>
            <person name="Shim W.-B."/>
            <person name="Kang S."/>
            <person name="Woloshuk C."/>
        </authorList>
    </citation>
    <scope>NUCLEOTIDE SEQUENCE</scope>
    <source>
        <strain evidence="2">4287</strain>
    </source>
</reference>
<proteinExistence type="predicted"/>
<feature type="compositionally biased region" description="Low complexity" evidence="1">
    <location>
        <begin position="522"/>
        <end position="544"/>
    </location>
</feature>
<feature type="compositionally biased region" description="Acidic residues" evidence="1">
    <location>
        <begin position="868"/>
        <end position="882"/>
    </location>
</feature>
<reference evidence="2" key="2">
    <citation type="journal article" date="2010" name="Nature">
        <title>Comparative genomics reveals mobile pathogenicity chromosomes in Fusarium.</title>
        <authorList>
            <person name="Ma L.J."/>
            <person name="van der Does H.C."/>
            <person name="Borkovich K.A."/>
            <person name="Coleman J.J."/>
            <person name="Daboussi M.J."/>
            <person name="Di Pietro A."/>
            <person name="Dufresne M."/>
            <person name="Freitag M."/>
            <person name="Grabherr M."/>
            <person name="Henrissat B."/>
            <person name="Houterman P.M."/>
            <person name="Kang S."/>
            <person name="Shim W.B."/>
            <person name="Woloshuk C."/>
            <person name="Xie X."/>
            <person name="Xu J.R."/>
            <person name="Antoniw J."/>
            <person name="Baker S.E."/>
            <person name="Bluhm B.H."/>
            <person name="Breakspear A."/>
            <person name="Brown D.W."/>
            <person name="Butchko R.A."/>
            <person name="Chapman S."/>
            <person name="Coulson R."/>
            <person name="Coutinho P.M."/>
            <person name="Danchin E.G."/>
            <person name="Diener A."/>
            <person name="Gale L.R."/>
            <person name="Gardiner D.M."/>
            <person name="Goff S."/>
            <person name="Hammond-Kosack K.E."/>
            <person name="Hilburn K."/>
            <person name="Hua-Van A."/>
            <person name="Jonkers W."/>
            <person name="Kazan K."/>
            <person name="Kodira C.D."/>
            <person name="Koehrsen M."/>
            <person name="Kumar L."/>
            <person name="Lee Y.H."/>
            <person name="Li L."/>
            <person name="Manners J.M."/>
            <person name="Miranda-Saavedra D."/>
            <person name="Mukherjee M."/>
            <person name="Park G."/>
            <person name="Park J."/>
            <person name="Park S.Y."/>
            <person name="Proctor R.H."/>
            <person name="Regev A."/>
            <person name="Ruiz-Roldan M.C."/>
            <person name="Sain D."/>
            <person name="Sakthikumar S."/>
            <person name="Sykes S."/>
            <person name="Schwartz D.C."/>
            <person name="Turgeon B.G."/>
            <person name="Wapinski I."/>
            <person name="Yoder O."/>
            <person name="Young S."/>
            <person name="Zeng Q."/>
            <person name="Zhou S."/>
            <person name="Galagan J."/>
            <person name="Cuomo C.A."/>
            <person name="Kistler H.C."/>
            <person name="Rep M."/>
        </authorList>
    </citation>
    <scope>NUCLEOTIDE SEQUENCE [LARGE SCALE GENOMIC DNA]</scope>
    <source>
        <strain evidence="2">4287</strain>
    </source>
</reference>
<dbReference type="KEGG" id="fox:FOXG_07951"/>
<accession>A0A0J9V3B2</accession>
<feature type="region of interest" description="Disordered" evidence="1">
    <location>
        <begin position="864"/>
        <end position="888"/>
    </location>
</feature>
<protein>
    <recommendedName>
        <fullName evidence="4">Myb-like domain-containing protein</fullName>
    </recommendedName>
</protein>
<feature type="compositionally biased region" description="Polar residues" evidence="1">
    <location>
        <begin position="512"/>
        <end position="521"/>
    </location>
</feature>
<evidence type="ECO:0000256" key="1">
    <source>
        <dbReference type="SAM" id="MobiDB-lite"/>
    </source>
</evidence>
<name>A0A0J9V3B2_FUSO4</name>
<feature type="compositionally biased region" description="Basic and acidic residues" evidence="1">
    <location>
        <begin position="248"/>
        <end position="281"/>
    </location>
</feature>
<dbReference type="EMBL" id="DS231703">
    <property type="protein sequence ID" value="KNB05780.1"/>
    <property type="molecule type" value="Genomic_DNA"/>
</dbReference>
<evidence type="ECO:0008006" key="4">
    <source>
        <dbReference type="Google" id="ProtNLM"/>
    </source>
</evidence>
<feature type="region of interest" description="Disordered" evidence="1">
    <location>
        <begin position="495"/>
        <end position="583"/>
    </location>
</feature>
<feature type="region of interest" description="Disordered" evidence="1">
    <location>
        <begin position="246"/>
        <end position="281"/>
    </location>
</feature>
<dbReference type="VEuPathDB" id="FungiDB:FOXG_07951"/>
<evidence type="ECO:0000313" key="2">
    <source>
        <dbReference type="EMBL" id="KNB05780.1"/>
    </source>
</evidence>
<feature type="compositionally biased region" description="Pro residues" evidence="1">
    <location>
        <begin position="564"/>
        <end position="575"/>
    </location>
</feature>
<dbReference type="Proteomes" id="UP000009097">
    <property type="component" value="Unassembled WGS sequence"/>
</dbReference>
<gene>
    <name evidence="2" type="ORF">FOXG_07951</name>
</gene>
<dbReference type="RefSeq" id="XP_018243825.1">
    <property type="nucleotide sequence ID" value="XM_018386645.1"/>
</dbReference>
<organism evidence="2 3">
    <name type="scientific">Fusarium oxysporum f. sp. lycopersici (strain 4287 / CBS 123668 / FGSC 9935 / NRRL 34936)</name>
    <name type="common">Fusarium vascular wilt of tomato</name>
    <dbReference type="NCBI Taxonomy" id="426428"/>
    <lineage>
        <taxon>Eukaryota</taxon>
        <taxon>Fungi</taxon>
        <taxon>Dikarya</taxon>
        <taxon>Ascomycota</taxon>
        <taxon>Pezizomycotina</taxon>
        <taxon>Sordariomycetes</taxon>
        <taxon>Hypocreomycetidae</taxon>
        <taxon>Hypocreales</taxon>
        <taxon>Nectriaceae</taxon>
        <taxon>Fusarium</taxon>
        <taxon>Fusarium oxysporum species complex</taxon>
    </lineage>
</organism>
<dbReference type="GeneID" id="28949606"/>
<dbReference type="AlphaFoldDB" id="A0A0J9V3B2"/>